<sequence>MPDGVIATSRTTRDIESERILAGIGLVLLAVACFATLDTATKLSTASVPILMGVWVRYAFQAVATTMVLLPRHGTALLRTRHPRYQLLRGALLLASSTLAFFSLRYMPLAEFTSIVLIAPLVITLLAATTLKEQVSPLRWVLVAGGFVGTIVILRPGGGAFSWAVLLPIGLVLTNAWFQVLTSKLARTENPLTMHFYTGWVGTLLASITVPFVWTALPSWHWWALLCLMGFMGTIGHFLLILAYQRTPASTLTPYLYAQIAFAMLGGWFMFSQVPDIVSLAGMALIAVCGAAGAWLTVRERRVPIEPAES</sequence>
<proteinExistence type="predicted"/>
<feature type="domain" description="EamA" evidence="2">
    <location>
        <begin position="163"/>
        <end position="287"/>
    </location>
</feature>
<dbReference type="Proteomes" id="UP001365846">
    <property type="component" value="Unassembled WGS sequence"/>
</dbReference>
<name>A0ABU8VJ62_9BURK</name>
<reference evidence="3 4" key="1">
    <citation type="submission" date="2024-03" db="EMBL/GenBank/DDBJ databases">
        <title>Novel species of the genus Variovorax.</title>
        <authorList>
            <person name="Liu Q."/>
            <person name="Xin Y.-H."/>
        </authorList>
    </citation>
    <scope>NUCLEOTIDE SEQUENCE [LARGE SCALE GENOMIC DNA]</scope>
    <source>
        <strain evidence="3 4">KACC 18899</strain>
    </source>
</reference>
<evidence type="ECO:0000313" key="4">
    <source>
        <dbReference type="Proteomes" id="UP001365846"/>
    </source>
</evidence>
<feature type="transmembrane region" description="Helical" evidence="1">
    <location>
        <begin position="255"/>
        <end position="271"/>
    </location>
</feature>
<feature type="transmembrane region" description="Helical" evidence="1">
    <location>
        <begin position="138"/>
        <end position="154"/>
    </location>
</feature>
<evidence type="ECO:0000313" key="3">
    <source>
        <dbReference type="EMBL" id="MEJ8813699.1"/>
    </source>
</evidence>
<organism evidence="3 4">
    <name type="scientific">Variovorax ureilyticus</name>
    <dbReference type="NCBI Taxonomy" id="1836198"/>
    <lineage>
        <taxon>Bacteria</taxon>
        <taxon>Pseudomonadati</taxon>
        <taxon>Pseudomonadota</taxon>
        <taxon>Betaproteobacteria</taxon>
        <taxon>Burkholderiales</taxon>
        <taxon>Comamonadaceae</taxon>
        <taxon>Variovorax</taxon>
    </lineage>
</organism>
<dbReference type="EMBL" id="JBBKZU010000010">
    <property type="protein sequence ID" value="MEJ8813699.1"/>
    <property type="molecule type" value="Genomic_DNA"/>
</dbReference>
<keyword evidence="4" id="KW-1185">Reference proteome</keyword>
<comment type="caution">
    <text evidence="3">The sequence shown here is derived from an EMBL/GenBank/DDBJ whole genome shotgun (WGS) entry which is preliminary data.</text>
</comment>
<feature type="domain" description="EamA" evidence="2">
    <location>
        <begin position="22"/>
        <end position="154"/>
    </location>
</feature>
<keyword evidence="1" id="KW-0812">Transmembrane</keyword>
<dbReference type="SUPFAM" id="SSF103481">
    <property type="entry name" value="Multidrug resistance efflux transporter EmrE"/>
    <property type="match status" value="2"/>
</dbReference>
<dbReference type="PANTHER" id="PTHR22911">
    <property type="entry name" value="ACYL-MALONYL CONDENSING ENZYME-RELATED"/>
    <property type="match status" value="1"/>
</dbReference>
<dbReference type="PANTHER" id="PTHR22911:SF103">
    <property type="entry name" value="BLR2811 PROTEIN"/>
    <property type="match status" value="1"/>
</dbReference>
<feature type="transmembrane region" description="Helical" evidence="1">
    <location>
        <begin position="20"/>
        <end position="37"/>
    </location>
</feature>
<feature type="transmembrane region" description="Helical" evidence="1">
    <location>
        <begin position="194"/>
        <end position="214"/>
    </location>
</feature>
<dbReference type="Pfam" id="PF00892">
    <property type="entry name" value="EamA"/>
    <property type="match status" value="2"/>
</dbReference>
<dbReference type="InterPro" id="IPR037185">
    <property type="entry name" value="EmrE-like"/>
</dbReference>
<feature type="transmembrane region" description="Helical" evidence="1">
    <location>
        <begin position="90"/>
        <end position="106"/>
    </location>
</feature>
<accession>A0ABU8VJ62</accession>
<evidence type="ECO:0000256" key="1">
    <source>
        <dbReference type="SAM" id="Phobius"/>
    </source>
</evidence>
<feature type="transmembrane region" description="Helical" evidence="1">
    <location>
        <begin position="277"/>
        <end position="298"/>
    </location>
</feature>
<feature type="transmembrane region" description="Helical" evidence="1">
    <location>
        <begin position="112"/>
        <end position="131"/>
    </location>
</feature>
<protein>
    <submittedName>
        <fullName evidence="3">DMT family transporter</fullName>
    </submittedName>
</protein>
<feature type="transmembrane region" description="Helical" evidence="1">
    <location>
        <begin position="220"/>
        <end position="243"/>
    </location>
</feature>
<evidence type="ECO:0000259" key="2">
    <source>
        <dbReference type="Pfam" id="PF00892"/>
    </source>
</evidence>
<feature type="transmembrane region" description="Helical" evidence="1">
    <location>
        <begin position="49"/>
        <end position="70"/>
    </location>
</feature>
<keyword evidence="1" id="KW-1133">Transmembrane helix</keyword>
<gene>
    <name evidence="3" type="ORF">WKW77_21610</name>
</gene>
<feature type="transmembrane region" description="Helical" evidence="1">
    <location>
        <begin position="160"/>
        <end position="182"/>
    </location>
</feature>
<dbReference type="InterPro" id="IPR000620">
    <property type="entry name" value="EamA_dom"/>
</dbReference>
<dbReference type="RefSeq" id="WP_340359192.1">
    <property type="nucleotide sequence ID" value="NZ_JBBKZU010000010.1"/>
</dbReference>
<keyword evidence="1" id="KW-0472">Membrane</keyword>